<name>A0A8T1N803_CARIL</name>
<evidence type="ECO:0008006" key="4">
    <source>
        <dbReference type="Google" id="ProtNLM"/>
    </source>
</evidence>
<reference evidence="1" key="1">
    <citation type="submission" date="2020-12" db="EMBL/GenBank/DDBJ databases">
        <title>WGS assembly of Carya illinoinensis cv. Pawnee.</title>
        <authorList>
            <person name="Platts A."/>
            <person name="Shu S."/>
            <person name="Wright S."/>
            <person name="Barry K."/>
            <person name="Edger P."/>
            <person name="Pires J.C."/>
            <person name="Schmutz J."/>
        </authorList>
    </citation>
    <scope>NUCLEOTIDE SEQUENCE</scope>
    <source>
        <tissue evidence="1">Leaf</tissue>
    </source>
</reference>
<gene>
    <name evidence="1" type="ORF">CIPAW_15G014900</name>
    <name evidence="2" type="ORF">I3842_15G014500</name>
</gene>
<dbReference type="EMBL" id="CM031839">
    <property type="protein sequence ID" value="KAG6673911.1"/>
    <property type="molecule type" value="Genomic_DNA"/>
</dbReference>
<comment type="caution">
    <text evidence="1">The sequence shown here is derived from an EMBL/GenBank/DDBJ whole genome shotgun (WGS) entry which is preliminary data.</text>
</comment>
<dbReference type="EMBL" id="CM031823">
    <property type="protein sequence ID" value="KAG6625981.1"/>
    <property type="molecule type" value="Genomic_DNA"/>
</dbReference>
<proteinExistence type="predicted"/>
<reference evidence="2" key="2">
    <citation type="submission" date="2021-01" db="EMBL/GenBank/DDBJ databases">
        <authorList>
            <person name="Lovell J.T."/>
            <person name="Bentley N."/>
            <person name="Bhattarai G."/>
            <person name="Jenkins J.W."/>
            <person name="Sreedasyam A."/>
            <person name="Alarcon Y."/>
            <person name="Bock C."/>
            <person name="Boston L."/>
            <person name="Carlson J."/>
            <person name="Cervantes K."/>
            <person name="Clermont K."/>
            <person name="Krom N."/>
            <person name="Kubenka K."/>
            <person name="Mamidi S."/>
            <person name="Mattison C."/>
            <person name="Monteros M."/>
            <person name="Pisani C."/>
            <person name="Plott C."/>
            <person name="Rajasekar S."/>
            <person name="Rhein H.S."/>
            <person name="Rohla C."/>
            <person name="Song M."/>
            <person name="Hilaire R.S."/>
            <person name="Shu S."/>
            <person name="Wells L."/>
            <person name="Wang X."/>
            <person name="Webber J."/>
            <person name="Heerema R.J."/>
            <person name="Klein P."/>
            <person name="Conner P."/>
            <person name="Grauke L."/>
            <person name="Grimwood J."/>
            <person name="Schmutz J."/>
            <person name="Randall J.J."/>
        </authorList>
    </citation>
    <scope>NUCLEOTIDE SEQUENCE</scope>
    <source>
        <tissue evidence="2">Leaf</tissue>
    </source>
</reference>
<accession>A0A8T1N803</accession>
<evidence type="ECO:0000313" key="2">
    <source>
        <dbReference type="EMBL" id="KAG6673911.1"/>
    </source>
</evidence>
<evidence type="ECO:0000313" key="1">
    <source>
        <dbReference type="EMBL" id="KAG6625981.1"/>
    </source>
</evidence>
<organism evidence="1 3">
    <name type="scientific">Carya illinoinensis</name>
    <name type="common">Pecan</name>
    <dbReference type="NCBI Taxonomy" id="32201"/>
    <lineage>
        <taxon>Eukaryota</taxon>
        <taxon>Viridiplantae</taxon>
        <taxon>Streptophyta</taxon>
        <taxon>Embryophyta</taxon>
        <taxon>Tracheophyta</taxon>
        <taxon>Spermatophyta</taxon>
        <taxon>Magnoliopsida</taxon>
        <taxon>eudicotyledons</taxon>
        <taxon>Gunneridae</taxon>
        <taxon>Pentapetalae</taxon>
        <taxon>rosids</taxon>
        <taxon>fabids</taxon>
        <taxon>Fagales</taxon>
        <taxon>Juglandaceae</taxon>
        <taxon>Carya</taxon>
    </lineage>
</organism>
<evidence type="ECO:0000313" key="3">
    <source>
        <dbReference type="Proteomes" id="UP000811609"/>
    </source>
</evidence>
<protein>
    <recommendedName>
        <fullName evidence="4">D-isomer specific 2-hydroxyacid dehydrogenase NAD-binding domain-containing protein</fullName>
    </recommendedName>
</protein>
<dbReference type="Proteomes" id="UP000811246">
    <property type="component" value="Chromosome 15"/>
</dbReference>
<sequence length="125" mass="14612">MTVTNTYGRVRKLIGFNLFGSFSSIQGFERHEGQRRQHMKAIIRMFHIWMHRKQDEAAMDATCWSVYWGQKRQIMISVSLLIWFVGNLLKGQTVGVIGDGHIGSTYARMMPNSYYLNFKLKFLET</sequence>
<dbReference type="Proteomes" id="UP000811609">
    <property type="component" value="Chromosome 15"/>
</dbReference>
<dbReference type="AlphaFoldDB" id="A0A8T1N803"/>
<keyword evidence="3" id="KW-1185">Reference proteome</keyword>